<sequence>MKSLLSLLLLCLSFQGVAKEVAGIALPDSLLQDNHAYVLNGAGVRSKFFMDLYVGSLYLTTTADTADKVMAQDKAIIRLDILSDLITSEKMRNAINEGFEAATDGKQDDAMKASIATFMTLFEADIKPGDNFVLIAGRDGVEAIKNDVPLPKVGDATFAAALLKIWLGEHPAQKSLKQEMLGR</sequence>
<feature type="signal peptide" evidence="1">
    <location>
        <begin position="1"/>
        <end position="18"/>
    </location>
</feature>
<organism evidence="3 4">
    <name type="scientific">Shewanella amazonensis (strain ATCC BAA-1098 / SB2B)</name>
    <dbReference type="NCBI Taxonomy" id="326297"/>
    <lineage>
        <taxon>Bacteria</taxon>
        <taxon>Pseudomonadati</taxon>
        <taxon>Pseudomonadota</taxon>
        <taxon>Gammaproteobacteria</taxon>
        <taxon>Alteromonadales</taxon>
        <taxon>Shewanellaceae</taxon>
        <taxon>Shewanella</taxon>
    </lineage>
</organism>
<keyword evidence="4" id="KW-1185">Reference proteome</keyword>
<gene>
    <name evidence="3" type="ordered locus">Sama_2339</name>
</gene>
<dbReference type="GO" id="GO:0016872">
    <property type="term" value="F:intramolecular lyase activity"/>
    <property type="evidence" value="ECO:0007669"/>
    <property type="project" value="InterPro"/>
</dbReference>
<dbReference type="AlphaFoldDB" id="A1S838"/>
<dbReference type="Gene3D" id="3.50.70.10">
    <property type="match status" value="1"/>
</dbReference>
<evidence type="ECO:0000256" key="1">
    <source>
        <dbReference type="SAM" id="SignalP"/>
    </source>
</evidence>
<feature type="chain" id="PRO_5002636848" description="Chalcone isomerase domain-containing protein" evidence="1">
    <location>
        <begin position="19"/>
        <end position="183"/>
    </location>
</feature>
<proteinExistence type="predicted"/>
<dbReference type="Proteomes" id="UP000009175">
    <property type="component" value="Chromosome"/>
</dbReference>
<accession>A1S838</accession>
<dbReference type="SUPFAM" id="SSF54626">
    <property type="entry name" value="Chalcone isomerase"/>
    <property type="match status" value="1"/>
</dbReference>
<dbReference type="EMBL" id="CP000507">
    <property type="protein sequence ID" value="ABM00545.1"/>
    <property type="molecule type" value="Genomic_DNA"/>
</dbReference>
<name>A1S838_SHEAM</name>
<reference evidence="3 4" key="1">
    <citation type="submission" date="2006-12" db="EMBL/GenBank/DDBJ databases">
        <title>Complete sequence of Shewanella amazonensis SB2B.</title>
        <authorList>
            <consortium name="US DOE Joint Genome Institute"/>
            <person name="Copeland A."/>
            <person name="Lucas S."/>
            <person name="Lapidus A."/>
            <person name="Barry K."/>
            <person name="Detter J.C."/>
            <person name="Glavina del Rio T."/>
            <person name="Hammon N."/>
            <person name="Israni S."/>
            <person name="Dalin E."/>
            <person name="Tice H."/>
            <person name="Pitluck S."/>
            <person name="Munk A.C."/>
            <person name="Brettin T."/>
            <person name="Bruce D."/>
            <person name="Han C."/>
            <person name="Tapia R."/>
            <person name="Gilna P."/>
            <person name="Schmutz J."/>
            <person name="Larimer F."/>
            <person name="Land M."/>
            <person name="Hauser L."/>
            <person name="Kyrpides N."/>
            <person name="Mikhailova N."/>
            <person name="Fredrickson J."/>
            <person name="Richardson P."/>
        </authorList>
    </citation>
    <scope>NUCLEOTIDE SEQUENCE [LARGE SCALE GENOMIC DNA]</scope>
    <source>
        <strain evidence="4">ATCC BAA-1098 / SB2B</strain>
    </source>
</reference>
<feature type="domain" description="Chalcone isomerase" evidence="2">
    <location>
        <begin position="18"/>
        <end position="182"/>
    </location>
</feature>
<keyword evidence="1" id="KW-0732">Signal</keyword>
<dbReference type="Pfam" id="PF16036">
    <property type="entry name" value="Chalcone_3"/>
    <property type="match status" value="1"/>
</dbReference>
<dbReference type="OrthoDB" id="270742at2"/>
<evidence type="ECO:0000313" key="3">
    <source>
        <dbReference type="EMBL" id="ABM00545.1"/>
    </source>
</evidence>
<dbReference type="InterPro" id="IPR036298">
    <property type="entry name" value="Chalcone_isomerase_sf"/>
</dbReference>
<dbReference type="eggNOG" id="COG0810">
    <property type="taxonomic scope" value="Bacteria"/>
</dbReference>
<dbReference type="STRING" id="326297.Sama_2339"/>
<dbReference type="HOGENOM" id="CLU_102167_0_0_6"/>
<evidence type="ECO:0000313" key="4">
    <source>
        <dbReference type="Proteomes" id="UP000009175"/>
    </source>
</evidence>
<dbReference type="RefSeq" id="WP_011760452.1">
    <property type="nucleotide sequence ID" value="NC_008700.1"/>
</dbReference>
<evidence type="ECO:0000259" key="2">
    <source>
        <dbReference type="Pfam" id="PF16036"/>
    </source>
</evidence>
<dbReference type="KEGG" id="saz:Sama_2339"/>
<dbReference type="InterPro" id="IPR016087">
    <property type="entry name" value="Chalcone_isomerase"/>
</dbReference>
<dbReference type="InterPro" id="IPR016088">
    <property type="entry name" value="Chalcone_isomerase_3-sand"/>
</dbReference>
<protein>
    <recommendedName>
        <fullName evidence="2">Chalcone isomerase domain-containing protein</fullName>
    </recommendedName>
</protein>